<evidence type="ECO:0000256" key="2">
    <source>
        <dbReference type="ARBA" id="ARBA00009509"/>
    </source>
</evidence>
<dbReference type="InterPro" id="IPR045851">
    <property type="entry name" value="AMP-bd_C_sf"/>
</dbReference>
<protein>
    <recommendedName>
        <fullName evidence="8">Lipoprotein</fullName>
    </recommendedName>
</protein>
<keyword evidence="8" id="KW-1133">Transmembrane helix</keyword>
<feature type="domain" description="Flagellar M-ring N-terminal" evidence="9">
    <location>
        <begin position="33"/>
        <end position="195"/>
    </location>
</feature>
<comment type="similarity">
    <text evidence="2 8">Belongs to the YscJ lipoprotein family.</text>
</comment>
<keyword evidence="4 8" id="KW-0472">Membrane</keyword>
<keyword evidence="7 8" id="KW-0449">Lipoprotein</keyword>
<dbReference type="GO" id="GO:0009279">
    <property type="term" value="C:cell outer membrane"/>
    <property type="evidence" value="ECO:0007669"/>
    <property type="project" value="UniProtKB-SubCell"/>
</dbReference>
<organism evidence="10 11">
    <name type="scientific">Bordetella parapertussis (strain Bpp5)</name>
    <dbReference type="NCBI Taxonomy" id="1208660"/>
    <lineage>
        <taxon>Bacteria</taxon>
        <taxon>Pseudomonadati</taxon>
        <taxon>Pseudomonadota</taxon>
        <taxon>Betaproteobacteria</taxon>
        <taxon>Burkholderiales</taxon>
        <taxon>Alcaligenaceae</taxon>
        <taxon>Bordetella</taxon>
    </lineage>
</organism>
<evidence type="ECO:0000256" key="8">
    <source>
        <dbReference type="RuleBase" id="RU364102"/>
    </source>
</evidence>
<dbReference type="NCBIfam" id="TIGR02544">
    <property type="entry name" value="III_secr_YscJ"/>
    <property type="match status" value="1"/>
</dbReference>
<dbReference type="InterPro" id="IPR043427">
    <property type="entry name" value="YscJ/FliF"/>
</dbReference>
<evidence type="ECO:0000256" key="1">
    <source>
        <dbReference type="ARBA" id="ARBA00004459"/>
    </source>
</evidence>
<dbReference type="RefSeq" id="WP_015039322.1">
    <property type="nucleotide sequence ID" value="NC_018828.1"/>
</dbReference>
<accession>K0MG47</accession>
<dbReference type="HOGENOM" id="CLU_073268_0_0_4"/>
<name>K0MG47_BORPB</name>
<feature type="transmembrane region" description="Helical" evidence="8">
    <location>
        <begin position="228"/>
        <end position="250"/>
    </location>
</feature>
<sequence length="276" mass="28762">MNAIGAIQRYRRGAGWAALALALALLAGCGARVELLGAAPENEANEVLAALLEAGIAAQKQSGKAGYAVSVPAEAVARSLEILRASGLPREQFDGMGRIFRKEGLVSSPLEERARYIYALSQELADTLSQIDGVLSARVHVVLPERGAVGEPVTPSTAGVFLKYRDGQSLDALVPEIRKLVTHAIPGLAEDRVSVALVVAQPVQAAPVPVAWRRVLGVQVADGSVLRFSLLLLLLPVLCLIVAGAALYAWRTRWSRGEGRGGAGAGAGATEGAGHD</sequence>
<comment type="subcellular location">
    <subcellularLocation>
        <location evidence="1">Cell outer membrane</location>
        <topology evidence="1">Lipid-anchor</topology>
    </subcellularLocation>
</comment>
<dbReference type="InterPro" id="IPR003282">
    <property type="entry name" value="T3SS_SctJ"/>
</dbReference>
<evidence type="ECO:0000256" key="4">
    <source>
        <dbReference type="ARBA" id="ARBA00023136"/>
    </source>
</evidence>
<keyword evidence="8" id="KW-0812">Transmembrane</keyword>
<keyword evidence="5 8" id="KW-0564">Palmitate</keyword>
<reference evidence="10 11" key="1">
    <citation type="journal article" date="2012" name="BMC Genomics">
        <title>Comparative genomics of the classical Bordetella subspecies: the evolution and exchange of virulence-associated diversity amongst closely related pathogens.</title>
        <authorList>
            <person name="Park J."/>
            <person name="Zhang Y."/>
            <person name="Buboltz A.M."/>
            <person name="Zhang X."/>
            <person name="Schuster S.C."/>
            <person name="Ahuja U."/>
            <person name="Liu M."/>
            <person name="Miller J.F."/>
            <person name="Sebaihia M."/>
            <person name="Bentley S.D."/>
            <person name="Parkhill J."/>
            <person name="Harvill E.T."/>
        </authorList>
    </citation>
    <scope>NUCLEOTIDE SEQUENCE [LARGE SCALE GENOMIC DNA]</scope>
    <source>
        <strain evidence="10 11">Bpp5</strain>
    </source>
</reference>
<evidence type="ECO:0000313" key="11">
    <source>
        <dbReference type="Proteomes" id="UP000008035"/>
    </source>
</evidence>
<proteinExistence type="inferred from homology"/>
<dbReference type="Gene3D" id="3.30.300.30">
    <property type="match status" value="1"/>
</dbReference>
<keyword evidence="3 8" id="KW-0732">Signal</keyword>
<dbReference type="Proteomes" id="UP000008035">
    <property type="component" value="Chromosome"/>
</dbReference>
<dbReference type="PANTHER" id="PTHR30046:SF2">
    <property type="entry name" value="YOP PROTEINS TRANSLOCATION LIPOPROTEIN J"/>
    <property type="match status" value="1"/>
</dbReference>
<evidence type="ECO:0000256" key="7">
    <source>
        <dbReference type="ARBA" id="ARBA00023288"/>
    </source>
</evidence>
<gene>
    <name evidence="10" type="primary">bscJ</name>
    <name evidence="10" type="ordered locus">BN117_1387</name>
</gene>
<dbReference type="EMBL" id="HE965803">
    <property type="protein sequence ID" value="CCJ48720.1"/>
    <property type="molecule type" value="Genomic_DNA"/>
</dbReference>
<dbReference type="KEGG" id="bpar:BN117_1387"/>
<dbReference type="InterPro" id="IPR006182">
    <property type="entry name" value="FliF_N_dom"/>
</dbReference>
<dbReference type="PANTHER" id="PTHR30046">
    <property type="entry name" value="FLAGELLAR M-RING PROTEIN"/>
    <property type="match status" value="1"/>
</dbReference>
<evidence type="ECO:0000313" key="10">
    <source>
        <dbReference type="EMBL" id="CCJ48720.1"/>
    </source>
</evidence>
<dbReference type="Pfam" id="PF01514">
    <property type="entry name" value="YscJ_FliF"/>
    <property type="match status" value="1"/>
</dbReference>
<evidence type="ECO:0000259" key="9">
    <source>
        <dbReference type="Pfam" id="PF01514"/>
    </source>
</evidence>
<dbReference type="Gene3D" id="3.30.70.1530">
    <property type="entry name" value="Hypothetical protein rpa1041"/>
    <property type="match status" value="1"/>
</dbReference>
<keyword evidence="6 8" id="KW-0998">Cell outer membrane</keyword>
<dbReference type="PRINTS" id="PR01338">
    <property type="entry name" value="TYPE3OMKPROT"/>
</dbReference>
<evidence type="ECO:0000256" key="6">
    <source>
        <dbReference type="ARBA" id="ARBA00023237"/>
    </source>
</evidence>
<evidence type="ECO:0000256" key="5">
    <source>
        <dbReference type="ARBA" id="ARBA00023139"/>
    </source>
</evidence>
<dbReference type="AlphaFoldDB" id="K0MG47"/>
<evidence type="ECO:0000256" key="3">
    <source>
        <dbReference type="ARBA" id="ARBA00022729"/>
    </source>
</evidence>
<dbReference type="GO" id="GO:0009306">
    <property type="term" value="P:protein secretion"/>
    <property type="evidence" value="ECO:0007669"/>
    <property type="project" value="InterPro"/>
</dbReference>